<sequence>MAVHLSQLEPGGHFELEEIDFKPQCDDGTLSPRGAITIWWRALSRATVDLGFPLALDPAMLKSLLEKAEFEDIKVEATKLAIGSDRRRCTAYYDPAQPVSAQKSCSECTFWPRDEKEQALGDLYLNALADDNCHSLDSLSNAAFFALPSCLPESWHTFKAQVRDEMQNTSVHVYNTL</sequence>
<proteinExistence type="predicted"/>
<accession>A0AA43QPR6</accession>
<organism evidence="1 2">
    <name type="scientific">Ramalina farinacea</name>
    <dbReference type="NCBI Taxonomy" id="258253"/>
    <lineage>
        <taxon>Eukaryota</taxon>
        <taxon>Fungi</taxon>
        <taxon>Dikarya</taxon>
        <taxon>Ascomycota</taxon>
        <taxon>Pezizomycotina</taxon>
        <taxon>Lecanoromycetes</taxon>
        <taxon>OSLEUM clade</taxon>
        <taxon>Lecanoromycetidae</taxon>
        <taxon>Lecanorales</taxon>
        <taxon>Lecanorineae</taxon>
        <taxon>Ramalinaceae</taxon>
        <taxon>Ramalina</taxon>
    </lineage>
</organism>
<dbReference type="AlphaFoldDB" id="A0AA43QPR6"/>
<comment type="caution">
    <text evidence="1">The sequence shown here is derived from an EMBL/GenBank/DDBJ whole genome shotgun (WGS) entry which is preliminary data.</text>
</comment>
<evidence type="ECO:0000313" key="1">
    <source>
        <dbReference type="EMBL" id="MDI1490345.1"/>
    </source>
</evidence>
<name>A0AA43QPR6_9LECA</name>
<protein>
    <submittedName>
        <fullName evidence="1">Uncharacterized protein</fullName>
    </submittedName>
</protein>
<evidence type="ECO:0000313" key="2">
    <source>
        <dbReference type="Proteomes" id="UP001161017"/>
    </source>
</evidence>
<keyword evidence="2" id="KW-1185">Reference proteome</keyword>
<gene>
    <name evidence="1" type="ORF">OHK93_001545</name>
</gene>
<dbReference type="Proteomes" id="UP001161017">
    <property type="component" value="Unassembled WGS sequence"/>
</dbReference>
<reference evidence="1" key="1">
    <citation type="journal article" date="2023" name="Genome Biol. Evol.">
        <title>First Whole Genome Sequence and Flow Cytometry Genome Size Data for the Lichen-Forming Fungus Ramalina farinacea (Ascomycota).</title>
        <authorList>
            <person name="Llewellyn T."/>
            <person name="Mian S."/>
            <person name="Hill R."/>
            <person name="Leitch I.J."/>
            <person name="Gaya E."/>
        </authorList>
    </citation>
    <scope>NUCLEOTIDE SEQUENCE</scope>
    <source>
        <strain evidence="1">LIQ254RAFAR</strain>
    </source>
</reference>
<dbReference type="EMBL" id="JAPUFD010000011">
    <property type="protein sequence ID" value="MDI1490345.1"/>
    <property type="molecule type" value="Genomic_DNA"/>
</dbReference>